<evidence type="ECO:0000313" key="1">
    <source>
        <dbReference type="EMBL" id="GAA1701350.1"/>
    </source>
</evidence>
<evidence type="ECO:0008006" key="3">
    <source>
        <dbReference type="Google" id="ProtNLM"/>
    </source>
</evidence>
<dbReference type="Gene3D" id="3.40.50.1820">
    <property type="entry name" value="alpha/beta hydrolase"/>
    <property type="match status" value="1"/>
</dbReference>
<gene>
    <name evidence="1" type="ORF">GCM10009808_19080</name>
</gene>
<dbReference type="InterPro" id="IPR029058">
    <property type="entry name" value="AB_hydrolase_fold"/>
</dbReference>
<dbReference type="InterPro" id="IPR010662">
    <property type="entry name" value="RBBP9/YdeN"/>
</dbReference>
<accession>A0ABN2IAJ6</accession>
<reference evidence="1 2" key="1">
    <citation type="journal article" date="2019" name="Int. J. Syst. Evol. Microbiol.">
        <title>The Global Catalogue of Microorganisms (GCM) 10K type strain sequencing project: providing services to taxonomists for standard genome sequencing and annotation.</title>
        <authorList>
            <consortium name="The Broad Institute Genomics Platform"/>
            <consortium name="The Broad Institute Genome Sequencing Center for Infectious Disease"/>
            <person name="Wu L."/>
            <person name="Ma J."/>
        </authorList>
    </citation>
    <scope>NUCLEOTIDE SEQUENCE [LARGE SCALE GENOMIC DNA]</scope>
    <source>
        <strain evidence="1 2">JCM 15577</strain>
    </source>
</reference>
<keyword evidence="2" id="KW-1185">Reference proteome</keyword>
<sequence length="323" mass="35235">MSAPRVVLLDGWQHRRAPVHWQGWLAERLTEHGWEVDYLTLPDPERPRYTDWARVVERAVQRDETAPLVIAHGLSVLQWLRMCEDPALTMPLVPRALLVAPPAAGAHGGDVSEYRPSAVLAAAVERRHAVAPLLVSTVDDPYLPEGAGALVEAAGADWVELAEGAHLNTASGFGPWPAVLEWCLTATWPRSEADTADLAHTTAREEIHVNASSEDLALDAWLEEVYRPDGHRLGILSAAITTAAAGAVDDAIASEGLLPIRRHAQLTPRTGEDQLRPEDVADFVRRYGHEYQAAVIAERFAVGEGGRDIRAALDEEGVLARFI</sequence>
<name>A0ABN2IAJ6_9MICO</name>
<organism evidence="1 2">
    <name type="scientific">Microbacterium sediminicola</name>
    <dbReference type="NCBI Taxonomy" id="415210"/>
    <lineage>
        <taxon>Bacteria</taxon>
        <taxon>Bacillati</taxon>
        <taxon>Actinomycetota</taxon>
        <taxon>Actinomycetes</taxon>
        <taxon>Micrococcales</taxon>
        <taxon>Microbacteriaceae</taxon>
        <taxon>Microbacterium</taxon>
    </lineage>
</organism>
<dbReference type="Pfam" id="PF06821">
    <property type="entry name" value="Ser_hydrolase"/>
    <property type="match status" value="1"/>
</dbReference>
<proteinExistence type="predicted"/>
<dbReference type="RefSeq" id="WP_344071959.1">
    <property type="nucleotide sequence ID" value="NZ_BAAAPL010000002.1"/>
</dbReference>
<comment type="caution">
    <text evidence="1">The sequence shown here is derived from an EMBL/GenBank/DDBJ whole genome shotgun (WGS) entry which is preliminary data.</text>
</comment>
<protein>
    <recommendedName>
        <fullName evidence="3">Alpha/beta hydrolase</fullName>
    </recommendedName>
</protein>
<evidence type="ECO:0000313" key="2">
    <source>
        <dbReference type="Proteomes" id="UP001501690"/>
    </source>
</evidence>
<dbReference type="Proteomes" id="UP001501690">
    <property type="component" value="Unassembled WGS sequence"/>
</dbReference>
<dbReference type="EMBL" id="BAAAPL010000002">
    <property type="protein sequence ID" value="GAA1701350.1"/>
    <property type="molecule type" value="Genomic_DNA"/>
</dbReference>
<dbReference type="SUPFAM" id="SSF53474">
    <property type="entry name" value="alpha/beta-Hydrolases"/>
    <property type="match status" value="1"/>
</dbReference>